<dbReference type="Gene3D" id="3.40.50.2000">
    <property type="entry name" value="Glycogen Phosphorylase B"/>
    <property type="match status" value="2"/>
</dbReference>
<dbReference type="RefSeq" id="WP_095512051.1">
    <property type="nucleotide sequence ID" value="NZ_MQWD01000001.1"/>
</dbReference>
<dbReference type="InterPro" id="IPR001296">
    <property type="entry name" value="Glyco_trans_1"/>
</dbReference>
<dbReference type="InterPro" id="IPR028098">
    <property type="entry name" value="Glyco_trans_4-like_N"/>
</dbReference>
<dbReference type="InterPro" id="IPR023881">
    <property type="entry name" value="Thiol_BshA"/>
</dbReference>
<dbReference type="Proteomes" id="UP000216339">
    <property type="component" value="Unassembled WGS sequence"/>
</dbReference>
<sequence>MTIGITCYPTFGGSGVVATELGKALARRGHTVHFIAYALPLRLEHMVENVFFHEVRVNTYPLFEYPPYALALASKMIDVARHDGLDLLHVHYAIPHATSAVLARDILRSKGISIPIVTTLHGTDITLVGKDAGFRPVVEHSIDASDGVTSVSDWLRRETYASFDVSADIEVIPNFVDTERFSRQPKDHFKRAIAPDGERLIVHVSNFRRVKRAPDAVEVFARLHAQGAWPEGHPKHGQPGGVKLLMVGDGPDRMASEAAARAAGVWGDVRFIGKQEPVEEILSIADLFLMPSASETFGLAALEAMACGVPVVSSDVGGLPELNIDGETGFLRPIGDVDGMTEAARTVLTTPDLHARMAEAARRRAVEHFDLDRIVPQYEAHYDRVVDAVGV</sequence>
<accession>A0A271J513</accession>
<dbReference type="SUPFAM" id="SSF53756">
    <property type="entry name" value="UDP-Glycosyltransferase/glycogen phosphorylase"/>
    <property type="match status" value="1"/>
</dbReference>
<dbReference type="AlphaFoldDB" id="A0A271J513"/>
<dbReference type="NCBIfam" id="TIGR03999">
    <property type="entry name" value="thiol_BshA"/>
    <property type="match status" value="1"/>
</dbReference>
<comment type="caution">
    <text evidence="3">The sequence shown here is derived from an EMBL/GenBank/DDBJ whole genome shotgun (WGS) entry which is preliminary data.</text>
</comment>
<gene>
    <name evidence="3" type="ORF">BSZ37_19035</name>
</gene>
<dbReference type="PANTHER" id="PTHR45947">
    <property type="entry name" value="SULFOQUINOVOSYL TRANSFERASE SQD2"/>
    <property type="match status" value="1"/>
</dbReference>
<evidence type="ECO:0000259" key="2">
    <source>
        <dbReference type="Pfam" id="PF13439"/>
    </source>
</evidence>
<organism evidence="3 4">
    <name type="scientific">Rubrivirga marina</name>
    <dbReference type="NCBI Taxonomy" id="1196024"/>
    <lineage>
        <taxon>Bacteria</taxon>
        <taxon>Pseudomonadati</taxon>
        <taxon>Rhodothermota</taxon>
        <taxon>Rhodothermia</taxon>
        <taxon>Rhodothermales</taxon>
        <taxon>Rubricoccaceae</taxon>
        <taxon>Rubrivirga</taxon>
    </lineage>
</organism>
<keyword evidence="4" id="KW-1185">Reference proteome</keyword>
<feature type="domain" description="Glycosyl transferase family 1" evidence="1">
    <location>
        <begin position="189"/>
        <end position="364"/>
    </location>
</feature>
<dbReference type="EMBL" id="MQWD01000001">
    <property type="protein sequence ID" value="PAP78367.1"/>
    <property type="molecule type" value="Genomic_DNA"/>
</dbReference>
<dbReference type="OrthoDB" id="9810929at2"/>
<dbReference type="Pfam" id="PF13439">
    <property type="entry name" value="Glyco_transf_4"/>
    <property type="match status" value="1"/>
</dbReference>
<name>A0A271J513_9BACT</name>
<evidence type="ECO:0000259" key="1">
    <source>
        <dbReference type="Pfam" id="PF00534"/>
    </source>
</evidence>
<dbReference type="Pfam" id="PF00534">
    <property type="entry name" value="Glycos_transf_1"/>
    <property type="match status" value="1"/>
</dbReference>
<protein>
    <submittedName>
        <fullName evidence="3">N-acetyl-alpha-D-glucosaminyl L-malate synthase BshA</fullName>
    </submittedName>
</protein>
<dbReference type="GO" id="GO:0016757">
    <property type="term" value="F:glycosyltransferase activity"/>
    <property type="evidence" value="ECO:0007669"/>
    <property type="project" value="InterPro"/>
</dbReference>
<reference evidence="3 4" key="1">
    <citation type="submission" date="2016-11" db="EMBL/GenBank/DDBJ databases">
        <title>Study of marine rhodopsin-containing bacteria.</title>
        <authorList>
            <person name="Yoshizawa S."/>
            <person name="Kumagai Y."/>
            <person name="Kogure K."/>
        </authorList>
    </citation>
    <scope>NUCLEOTIDE SEQUENCE [LARGE SCALE GENOMIC DNA]</scope>
    <source>
        <strain evidence="3 4">SAORIC-28</strain>
    </source>
</reference>
<dbReference type="InterPro" id="IPR050194">
    <property type="entry name" value="Glycosyltransferase_grp1"/>
</dbReference>
<dbReference type="PANTHER" id="PTHR45947:SF14">
    <property type="entry name" value="SLL1723 PROTEIN"/>
    <property type="match status" value="1"/>
</dbReference>
<feature type="domain" description="Glycosyltransferase subfamily 4-like N-terminal" evidence="2">
    <location>
        <begin position="11"/>
        <end position="180"/>
    </location>
</feature>
<proteinExistence type="predicted"/>
<dbReference type="GO" id="GO:0071793">
    <property type="term" value="P:bacillithiol biosynthetic process"/>
    <property type="evidence" value="ECO:0007669"/>
    <property type="project" value="InterPro"/>
</dbReference>
<evidence type="ECO:0000313" key="4">
    <source>
        <dbReference type="Proteomes" id="UP000216339"/>
    </source>
</evidence>
<evidence type="ECO:0000313" key="3">
    <source>
        <dbReference type="EMBL" id="PAP78367.1"/>
    </source>
</evidence>